<proteinExistence type="predicted"/>
<dbReference type="Proteomes" id="UP000481861">
    <property type="component" value="Unassembled WGS sequence"/>
</dbReference>
<dbReference type="Gene3D" id="3.90.226.10">
    <property type="entry name" value="2-enoyl-CoA Hydratase, Chain A, domain 1"/>
    <property type="match status" value="1"/>
</dbReference>
<dbReference type="GO" id="GO:0008236">
    <property type="term" value="F:serine-type peptidase activity"/>
    <property type="evidence" value="ECO:0007669"/>
    <property type="project" value="InterPro"/>
</dbReference>
<dbReference type="PANTHER" id="PTHR37049:SF4">
    <property type="entry name" value="RHODANESE DOMAIN-CONTAINING PROTEIN"/>
    <property type="match status" value="1"/>
</dbReference>
<feature type="signal peptide" evidence="1">
    <location>
        <begin position="1"/>
        <end position="18"/>
    </location>
</feature>
<dbReference type="InterPro" id="IPR005151">
    <property type="entry name" value="Tail-specific_protease"/>
</dbReference>
<protein>
    <submittedName>
        <fullName evidence="4">Peptidase S41 family protein-like protein</fullName>
    </submittedName>
</protein>
<dbReference type="SUPFAM" id="SSF52096">
    <property type="entry name" value="ClpP/crotonase"/>
    <property type="match status" value="1"/>
</dbReference>
<dbReference type="InterPro" id="IPR056186">
    <property type="entry name" value="PDZ_CPAF-rel"/>
</dbReference>
<evidence type="ECO:0000313" key="5">
    <source>
        <dbReference type="Proteomes" id="UP000481861"/>
    </source>
</evidence>
<dbReference type="EMBL" id="JAADJZ010000032">
    <property type="protein sequence ID" value="KAF2865576.1"/>
    <property type="molecule type" value="Genomic_DNA"/>
</dbReference>
<dbReference type="Pfam" id="PF03572">
    <property type="entry name" value="Peptidase_S41"/>
    <property type="match status" value="1"/>
</dbReference>
<evidence type="ECO:0000256" key="1">
    <source>
        <dbReference type="SAM" id="SignalP"/>
    </source>
</evidence>
<keyword evidence="5" id="KW-1185">Reference proteome</keyword>
<feature type="domain" description="CPAF-like PDZ" evidence="3">
    <location>
        <begin position="164"/>
        <end position="291"/>
    </location>
</feature>
<evidence type="ECO:0000259" key="3">
    <source>
        <dbReference type="Pfam" id="PF23658"/>
    </source>
</evidence>
<gene>
    <name evidence="4" type="ORF">BDV95DRAFT_632218</name>
</gene>
<dbReference type="InterPro" id="IPR052766">
    <property type="entry name" value="S41A_metabolite_peptidase"/>
</dbReference>
<dbReference type="OrthoDB" id="27214at2759"/>
<feature type="chain" id="PRO_5028896515" evidence="1">
    <location>
        <begin position="19"/>
        <end position="751"/>
    </location>
</feature>
<dbReference type="PANTHER" id="PTHR37049">
    <property type="entry name" value="PEPTIDASE S41 FAMILY PROTEIN"/>
    <property type="match status" value="1"/>
</dbReference>
<dbReference type="GO" id="GO:0006508">
    <property type="term" value="P:proteolysis"/>
    <property type="evidence" value="ECO:0007669"/>
    <property type="project" value="InterPro"/>
</dbReference>
<reference evidence="4 5" key="1">
    <citation type="submission" date="2020-01" db="EMBL/GenBank/DDBJ databases">
        <authorList>
            <consortium name="DOE Joint Genome Institute"/>
            <person name="Haridas S."/>
            <person name="Albert R."/>
            <person name="Binder M."/>
            <person name="Bloem J."/>
            <person name="Labutti K."/>
            <person name="Salamov A."/>
            <person name="Andreopoulos B."/>
            <person name="Baker S.E."/>
            <person name="Barry K."/>
            <person name="Bills G."/>
            <person name="Bluhm B.H."/>
            <person name="Cannon C."/>
            <person name="Castanera R."/>
            <person name="Culley D.E."/>
            <person name="Daum C."/>
            <person name="Ezra D."/>
            <person name="Gonzalez J.B."/>
            <person name="Henrissat B."/>
            <person name="Kuo A."/>
            <person name="Liang C."/>
            <person name="Lipzen A."/>
            <person name="Lutzoni F."/>
            <person name="Magnuson J."/>
            <person name="Mondo S."/>
            <person name="Nolan M."/>
            <person name="Ohm R."/>
            <person name="Pangilinan J."/>
            <person name="Park H.-J.H."/>
            <person name="Ramirez L."/>
            <person name="Alfaro M."/>
            <person name="Sun H."/>
            <person name="Tritt A."/>
            <person name="Yoshinaga Y."/>
            <person name="Zwiers L.-H.L."/>
            <person name="Turgeon B.G."/>
            <person name="Goodwin S.B."/>
            <person name="Spatafora J.W."/>
            <person name="Crous P.W."/>
            <person name="Grigoriev I.V."/>
        </authorList>
    </citation>
    <scope>NUCLEOTIDE SEQUENCE [LARGE SCALE GENOMIC DNA]</scope>
    <source>
        <strain evidence="4 5">CBS 611.86</strain>
    </source>
</reference>
<comment type="caution">
    <text evidence="4">The sequence shown here is derived from an EMBL/GenBank/DDBJ whole genome shotgun (WGS) entry which is preliminary data.</text>
</comment>
<dbReference type="AlphaFoldDB" id="A0A7C8M102"/>
<sequence length="751" mass="81657">MKASVLLACTGVAALASAFPSFPNLDANRPRQANPNTPCAKVSQLVANIPPGAARTVPAGVAYECITSVPFNATSAKKLLASLPPYFNWQSTLTALKNPPAEYREKVQPPIDILGGLDKIAADIDAGRFSNEYEFGWTLYTLVQSAHDGHFSYVPDSVGGVFTYGRPVPLVSVSADGKQLPAVFAFHDVLGMQYKNISYIPSPVAQIDGQSVNDFLENLSQHGALQDRDALYNNLFYELAQVSLGTSGTGTGFFTGGGRGRFVYPGPTTTLKFKNGTQYTMQNYARVLGPFRGINSGEQLAQRYFTYGADTQVQSQTVENKVSPAALADSPPGYPVPVVPGPQSIINGFYLADSKYQDVAVLQVPNFVGSASQAIPFQQTTREFLRKAAADGKQKLIIDLQANGGGTILQGYDMFKQLFPDLSPWGANRFRANEAVDLIGQSFSAYASQFPRVPTTNTTLLQFQGSYFDYHNDMKPNPKPFESWQDKFGPVEANGDKYTKTARWNLSDVHITYSSGGINITGYGPLANVTGQPVFKPANIVILTDGYCASTCTIFAEFLTKQTDVKTIALGGRSNRDPIQAIGGVKGVNNYQFAYIQSLAQTAVNIAPAEEKAKFSNSVLRQYYNTLPFSRAGAAPGVNNRDGIMLGDKTGVALQFIYEEADCRLYYTPEMTVDATAIWKAAADASWGNDGQCVSSGYGDEKREVHEVTRELKPRRVQVSQAVALRQYEMFERTFALETECKLSGDGFMSP</sequence>
<dbReference type="Pfam" id="PF23658">
    <property type="entry name" value="PDZ_CPAF_rel"/>
    <property type="match status" value="1"/>
</dbReference>
<name>A0A7C8M102_9PLEO</name>
<feature type="domain" description="Tail specific protease" evidence="2">
    <location>
        <begin position="358"/>
        <end position="562"/>
    </location>
</feature>
<dbReference type="InterPro" id="IPR029045">
    <property type="entry name" value="ClpP/crotonase-like_dom_sf"/>
</dbReference>
<organism evidence="4 5">
    <name type="scientific">Massariosphaeria phaeospora</name>
    <dbReference type="NCBI Taxonomy" id="100035"/>
    <lineage>
        <taxon>Eukaryota</taxon>
        <taxon>Fungi</taxon>
        <taxon>Dikarya</taxon>
        <taxon>Ascomycota</taxon>
        <taxon>Pezizomycotina</taxon>
        <taxon>Dothideomycetes</taxon>
        <taxon>Pleosporomycetidae</taxon>
        <taxon>Pleosporales</taxon>
        <taxon>Pleosporales incertae sedis</taxon>
        <taxon>Massariosphaeria</taxon>
    </lineage>
</organism>
<evidence type="ECO:0000313" key="4">
    <source>
        <dbReference type="EMBL" id="KAF2865576.1"/>
    </source>
</evidence>
<evidence type="ECO:0000259" key="2">
    <source>
        <dbReference type="Pfam" id="PF03572"/>
    </source>
</evidence>
<accession>A0A7C8M102</accession>
<keyword evidence="1" id="KW-0732">Signal</keyword>